<evidence type="ECO:0000313" key="3">
    <source>
        <dbReference type="Proteomes" id="UP001146120"/>
    </source>
</evidence>
<evidence type="ECO:0000313" key="2">
    <source>
        <dbReference type="EMBL" id="DBA02437.1"/>
    </source>
</evidence>
<protein>
    <recommendedName>
        <fullName evidence="1">Exodeoxyribonuclease X-like C-terminal domain-containing protein</fullName>
    </recommendedName>
</protein>
<keyword evidence="3" id="KW-1185">Reference proteome</keyword>
<organism evidence="2 3">
    <name type="scientific">Lagenidium giganteum</name>
    <dbReference type="NCBI Taxonomy" id="4803"/>
    <lineage>
        <taxon>Eukaryota</taxon>
        <taxon>Sar</taxon>
        <taxon>Stramenopiles</taxon>
        <taxon>Oomycota</taxon>
        <taxon>Peronosporomycetes</taxon>
        <taxon>Pythiales</taxon>
        <taxon>Pythiaceae</taxon>
    </lineage>
</organism>
<dbReference type="EMBL" id="DAKRPA010000031">
    <property type="protein sequence ID" value="DBA02437.1"/>
    <property type="molecule type" value="Genomic_DNA"/>
</dbReference>
<evidence type="ECO:0000259" key="1">
    <source>
        <dbReference type="Pfam" id="PF20600"/>
    </source>
</evidence>
<name>A0AAV2Z6V0_9STRA</name>
<dbReference type="AlphaFoldDB" id="A0AAV2Z6V0"/>
<reference evidence="2" key="1">
    <citation type="submission" date="2022-11" db="EMBL/GenBank/DDBJ databases">
        <authorList>
            <person name="Morgan W.R."/>
            <person name="Tartar A."/>
        </authorList>
    </citation>
    <scope>NUCLEOTIDE SEQUENCE</scope>
    <source>
        <strain evidence="2">ARSEF 373</strain>
    </source>
</reference>
<comment type="caution">
    <text evidence="2">The sequence shown here is derived from an EMBL/GenBank/DDBJ whole genome shotgun (WGS) entry which is preliminary data.</text>
</comment>
<dbReference type="InterPro" id="IPR046768">
    <property type="entry name" value="ExoX-like_C"/>
</dbReference>
<sequence length="105" mass="12528">MSNILTFGKYKNQTIEEVYGKDVQYARWLRPQDILIGSKPDIKQFLEDKFKDSDNSYLMTWGKYKNHTIKWIHTTDKAYFQWLQKNDYVAKNCPKLKEALDTIDA</sequence>
<reference evidence="2" key="2">
    <citation type="journal article" date="2023" name="Microbiol Resour">
        <title>Decontamination and Annotation of the Draft Genome Sequence of the Oomycete Lagenidium giganteum ARSEF 373.</title>
        <authorList>
            <person name="Morgan W.R."/>
            <person name="Tartar A."/>
        </authorList>
    </citation>
    <scope>NUCLEOTIDE SEQUENCE</scope>
    <source>
        <strain evidence="2">ARSEF 373</strain>
    </source>
</reference>
<dbReference type="Pfam" id="PF20600">
    <property type="entry name" value="ExoX-like_C"/>
    <property type="match status" value="1"/>
</dbReference>
<dbReference type="Proteomes" id="UP001146120">
    <property type="component" value="Unassembled WGS sequence"/>
</dbReference>
<accession>A0AAV2Z6V0</accession>
<gene>
    <name evidence="2" type="ORF">N0F65_008651</name>
</gene>
<proteinExistence type="predicted"/>
<feature type="domain" description="Exodeoxyribonuclease X-like C-terminal" evidence="1">
    <location>
        <begin position="5"/>
        <end position="29"/>
    </location>
</feature>